<keyword evidence="1" id="KW-1133">Transmembrane helix</keyword>
<evidence type="ECO:0000313" key="3">
    <source>
        <dbReference type="EMBL" id="OKS89375.1"/>
    </source>
</evidence>
<dbReference type="GO" id="GO:0080120">
    <property type="term" value="P:CAAX-box protein maturation"/>
    <property type="evidence" value="ECO:0007669"/>
    <property type="project" value="UniProtKB-ARBA"/>
</dbReference>
<gene>
    <name evidence="3" type="ORF">RG47T_4859</name>
</gene>
<feature type="transmembrane region" description="Helical" evidence="1">
    <location>
        <begin position="211"/>
        <end position="231"/>
    </location>
</feature>
<dbReference type="RefSeq" id="WP_074492342.1">
    <property type="nucleotide sequence ID" value="NZ_FPAM01000003.1"/>
</dbReference>
<proteinExistence type="predicted"/>
<comment type="caution">
    <text evidence="3">The sequence shown here is derived from an EMBL/GenBank/DDBJ whole genome shotgun (WGS) entry which is preliminary data.</text>
</comment>
<feature type="transmembrane region" description="Helical" evidence="1">
    <location>
        <begin position="89"/>
        <end position="108"/>
    </location>
</feature>
<evidence type="ECO:0000313" key="4">
    <source>
        <dbReference type="Proteomes" id="UP000186720"/>
    </source>
</evidence>
<dbReference type="OrthoDB" id="1443714at2"/>
<dbReference type="InterPro" id="IPR003675">
    <property type="entry name" value="Rce1/LyrA-like_dom"/>
</dbReference>
<feature type="transmembrane region" description="Helical" evidence="1">
    <location>
        <begin position="185"/>
        <end position="205"/>
    </location>
</feature>
<feature type="transmembrane region" description="Helical" evidence="1">
    <location>
        <begin position="238"/>
        <end position="258"/>
    </location>
</feature>
<dbReference type="STRING" id="1302689.RG47T_4859"/>
<name>A0A1Q6A5T8_9SPHI</name>
<dbReference type="GO" id="GO:0004175">
    <property type="term" value="F:endopeptidase activity"/>
    <property type="evidence" value="ECO:0007669"/>
    <property type="project" value="UniProtKB-ARBA"/>
</dbReference>
<accession>A0A1Q6A5T8</accession>
<keyword evidence="1" id="KW-0472">Membrane</keyword>
<feature type="transmembrane region" description="Helical" evidence="1">
    <location>
        <begin position="120"/>
        <end position="138"/>
    </location>
</feature>
<evidence type="ECO:0000256" key="1">
    <source>
        <dbReference type="SAM" id="Phobius"/>
    </source>
</evidence>
<dbReference type="Proteomes" id="UP000186720">
    <property type="component" value="Unassembled WGS sequence"/>
</dbReference>
<reference evidence="3 4" key="1">
    <citation type="submission" date="2016-11" db="EMBL/GenBank/DDBJ databases">
        <title>Whole Genome Sequencing of Mucilaginibacter polytrichastri RG4-7(T) isolated from the moss sample.</title>
        <authorList>
            <person name="Li Y."/>
        </authorList>
    </citation>
    <scope>NUCLEOTIDE SEQUENCE [LARGE SCALE GENOMIC DNA]</scope>
    <source>
        <strain evidence="3 4">RG4-7</strain>
    </source>
</reference>
<organism evidence="3 4">
    <name type="scientific">Mucilaginibacter polytrichastri</name>
    <dbReference type="NCBI Taxonomy" id="1302689"/>
    <lineage>
        <taxon>Bacteria</taxon>
        <taxon>Pseudomonadati</taxon>
        <taxon>Bacteroidota</taxon>
        <taxon>Sphingobacteriia</taxon>
        <taxon>Sphingobacteriales</taxon>
        <taxon>Sphingobacteriaceae</taxon>
        <taxon>Mucilaginibacter</taxon>
    </lineage>
</organism>
<keyword evidence="4" id="KW-1185">Reference proteome</keyword>
<sequence length="261" mass="29637">MNEVSIEQSNRVKQSVTSDLLSYLSKCRFEYWPALSFGARLRIVIKSYAVMFMGLFISSLLLKAIDSYVPALFHVPPLMHNDIARLMQSMHGSALTVFLIVCIGAPVLEETICRLPLSFKPRHISLGLSLAALFASGFKLKPEYFMSGNFVVPLLIASSVYGIVQTYLGNPDRYAAERLSLNTKRGFIIFSILLFGFMHITNYQPLHYQVWFLYPLYVMPQILMGWCLSYVRLRNGVAYSMLLHGLTNSVPFLVFLIGHHH</sequence>
<evidence type="ECO:0000259" key="2">
    <source>
        <dbReference type="Pfam" id="PF02517"/>
    </source>
</evidence>
<keyword evidence="1" id="KW-0812">Transmembrane</keyword>
<feature type="transmembrane region" description="Helical" evidence="1">
    <location>
        <begin position="144"/>
        <end position="164"/>
    </location>
</feature>
<dbReference type="AlphaFoldDB" id="A0A1Q6A5T8"/>
<dbReference type="EMBL" id="MPPL01000001">
    <property type="protein sequence ID" value="OKS89375.1"/>
    <property type="molecule type" value="Genomic_DNA"/>
</dbReference>
<feature type="domain" description="CAAX prenyl protease 2/Lysostaphin resistance protein A-like" evidence="2">
    <location>
        <begin position="94"/>
        <end position="249"/>
    </location>
</feature>
<protein>
    <recommendedName>
        <fullName evidence="2">CAAX prenyl protease 2/Lysostaphin resistance protein A-like domain-containing protein</fullName>
    </recommendedName>
</protein>
<dbReference type="Pfam" id="PF02517">
    <property type="entry name" value="Rce1-like"/>
    <property type="match status" value="1"/>
</dbReference>
<feature type="transmembrane region" description="Helical" evidence="1">
    <location>
        <begin position="48"/>
        <end position="69"/>
    </location>
</feature>